<dbReference type="WBParaSite" id="nRc.2.0.1.t07667-RA">
    <property type="protein sequence ID" value="nRc.2.0.1.t07667-RA"/>
    <property type="gene ID" value="nRc.2.0.1.g07667"/>
</dbReference>
<dbReference type="OMA" id="FYNDERE"/>
<dbReference type="Proteomes" id="UP000887565">
    <property type="component" value="Unplaced"/>
</dbReference>
<dbReference type="PANTHER" id="PTHR21523">
    <property type="match status" value="1"/>
</dbReference>
<sequence>MKSASLTMSEMSFDLQEAAQRNIHNDAESRTLYKLVALFVSHMINRESDPIKYRIANCVSLSTSRRTYGKCVWPLFEKRKKELQLSKLKTSNREKRAIIVEDRFLIKNEGRASRPMSRDFWPRALFADVGKALLDMIYNIKKTTESWFGFSIEKDNVSWSDDNPRTHMKDSINNIANFIKNFLKSPLTRLKPKFDVGYYQEDFFQEIQTLVENHNQSIRIFSPRLFPLYEKAQKDHISLFSPDLLALYDKSENSDTFSMGKILRNFSEEQKRPWLEFLKEISGANDALRLVKNLNFTNLMKKSRIDTGTGYSIPMSSTYNFSEDIKVYDVYKTMDNEQLNSLNSRGFTFMKSDQMKQFLGNGTTVDEHELELGMIEDIGRWLNVKKRYKRDVSPPCVLAPYLGGTTLSPYINAPQIICPSVFSYIVLGPLVLSPYVLSPYVLGPFILSPQVLTPFILSPYVLSPDVLSPFVLSPNIVNPTVLSPIILCPLVLSPSVLSPTVLSPTILSPGVLSPSVLSDSALGPSVLSPCRNALRCQNVLQFQLNQQRYWDFRGLRVFDHGAFNGRGHFTQKIILKTEIPEPGLKP</sequence>
<keyword evidence="1" id="KW-1185">Reference proteome</keyword>
<dbReference type="InterPro" id="IPR006954">
    <property type="entry name" value="Mlt-10-like"/>
</dbReference>
<organism evidence="1 2">
    <name type="scientific">Romanomermis culicivorax</name>
    <name type="common">Nematode worm</name>
    <dbReference type="NCBI Taxonomy" id="13658"/>
    <lineage>
        <taxon>Eukaryota</taxon>
        <taxon>Metazoa</taxon>
        <taxon>Ecdysozoa</taxon>
        <taxon>Nematoda</taxon>
        <taxon>Enoplea</taxon>
        <taxon>Dorylaimia</taxon>
        <taxon>Mermithida</taxon>
        <taxon>Mermithoidea</taxon>
        <taxon>Mermithidae</taxon>
        <taxon>Romanomermis</taxon>
    </lineage>
</organism>
<name>A0A915I0M7_ROMCU</name>
<dbReference type="AlphaFoldDB" id="A0A915I0M7"/>
<dbReference type="PANTHER" id="PTHR21523:SF46">
    <property type="entry name" value="MLT-TEN (MLT-10) RELATED"/>
    <property type="match status" value="1"/>
</dbReference>
<proteinExistence type="predicted"/>
<reference evidence="2" key="1">
    <citation type="submission" date="2022-11" db="UniProtKB">
        <authorList>
            <consortium name="WormBaseParasite"/>
        </authorList>
    </citation>
    <scope>IDENTIFICATION</scope>
</reference>
<protein>
    <submittedName>
        <fullName evidence="2">Uncharacterized protein</fullName>
    </submittedName>
</protein>
<evidence type="ECO:0000313" key="2">
    <source>
        <dbReference type="WBParaSite" id="nRc.2.0.1.t07667-RA"/>
    </source>
</evidence>
<dbReference type="Pfam" id="PF04870">
    <property type="entry name" value="Moulting_cycle"/>
    <property type="match status" value="1"/>
</dbReference>
<evidence type="ECO:0000313" key="1">
    <source>
        <dbReference type="Proteomes" id="UP000887565"/>
    </source>
</evidence>
<accession>A0A915I0M7</accession>